<dbReference type="SUPFAM" id="SSF54427">
    <property type="entry name" value="NTF2-like"/>
    <property type="match status" value="1"/>
</dbReference>
<reference evidence="1" key="1">
    <citation type="submission" date="2023-07" db="EMBL/GenBank/DDBJ databases">
        <title>Functional and genomic diversity of the sorghum phyllosphere microbiome.</title>
        <authorList>
            <person name="Shade A."/>
        </authorList>
    </citation>
    <scope>NUCLEOTIDE SEQUENCE</scope>
    <source>
        <strain evidence="1">SORGH_AS_0457</strain>
    </source>
</reference>
<gene>
    <name evidence="1" type="ORF">QE424_003408</name>
</gene>
<evidence type="ECO:0000313" key="1">
    <source>
        <dbReference type="EMBL" id="MDQ1110249.1"/>
    </source>
</evidence>
<sequence length="117" mass="12617">MNDVTASHPVKATVVAFISATNAFDIERALALFSTTAVIDDPSTGCTFNKHAGVRDYLEKYFVGYHTVTRLLSLEGLGDVRARARVDFTGDFGHEIGILLVAVDSAGRISRIDASLE</sequence>
<protein>
    <recommendedName>
        <fullName evidence="3">SnoaL-like domain-containing protein</fullName>
    </recommendedName>
</protein>
<name>A0AAP5AK93_9GAMM</name>
<dbReference type="AlphaFoldDB" id="A0AAP5AK93"/>
<comment type="caution">
    <text evidence="1">The sequence shown here is derived from an EMBL/GenBank/DDBJ whole genome shotgun (WGS) entry which is preliminary data.</text>
</comment>
<evidence type="ECO:0000313" key="2">
    <source>
        <dbReference type="Proteomes" id="UP001226084"/>
    </source>
</evidence>
<dbReference type="EMBL" id="JAUTAS010000001">
    <property type="protein sequence ID" value="MDQ1110249.1"/>
    <property type="molecule type" value="Genomic_DNA"/>
</dbReference>
<evidence type="ECO:0008006" key="3">
    <source>
        <dbReference type="Google" id="ProtNLM"/>
    </source>
</evidence>
<proteinExistence type="predicted"/>
<dbReference type="RefSeq" id="WP_307107668.1">
    <property type="nucleotide sequence ID" value="NZ_JAUTAS010000001.1"/>
</dbReference>
<organism evidence="1 2">
    <name type="scientific">Stenotrophomonas rhizophila</name>
    <dbReference type="NCBI Taxonomy" id="216778"/>
    <lineage>
        <taxon>Bacteria</taxon>
        <taxon>Pseudomonadati</taxon>
        <taxon>Pseudomonadota</taxon>
        <taxon>Gammaproteobacteria</taxon>
        <taxon>Lysobacterales</taxon>
        <taxon>Lysobacteraceae</taxon>
        <taxon>Stenotrophomonas</taxon>
    </lineage>
</organism>
<dbReference type="InterPro" id="IPR032710">
    <property type="entry name" value="NTF2-like_dom_sf"/>
</dbReference>
<dbReference type="Gene3D" id="3.10.450.50">
    <property type="match status" value="1"/>
</dbReference>
<accession>A0AAP5AK93</accession>
<dbReference type="Proteomes" id="UP001226084">
    <property type="component" value="Unassembled WGS sequence"/>
</dbReference>